<dbReference type="Gene3D" id="1.10.10.10">
    <property type="entry name" value="Winged helix-like DNA-binding domain superfamily/Winged helix DNA-binding domain"/>
    <property type="match status" value="1"/>
</dbReference>
<dbReference type="GO" id="GO:0003700">
    <property type="term" value="F:DNA-binding transcription factor activity"/>
    <property type="evidence" value="ECO:0007669"/>
    <property type="project" value="InterPro"/>
</dbReference>
<dbReference type="InterPro" id="IPR000524">
    <property type="entry name" value="Tscrpt_reg_HTH_GntR"/>
</dbReference>
<dbReference type="Pfam" id="PF07702">
    <property type="entry name" value="UTRA"/>
    <property type="match status" value="1"/>
</dbReference>
<dbReference type="OrthoDB" id="7173258at2"/>
<dbReference type="PROSITE" id="PS50949">
    <property type="entry name" value="HTH_GNTR"/>
    <property type="match status" value="1"/>
</dbReference>
<accession>A0A0F3IWU7</accession>
<dbReference type="RefSeq" id="WP_045775289.1">
    <property type="nucleotide sequence ID" value="NZ_LAJY01000161.1"/>
</dbReference>
<dbReference type="SUPFAM" id="SSF64288">
    <property type="entry name" value="Chorismate lyase-like"/>
    <property type="match status" value="1"/>
</dbReference>
<dbReference type="Gene3D" id="3.40.1410.10">
    <property type="entry name" value="Chorismate lyase-like"/>
    <property type="match status" value="1"/>
</dbReference>
<comment type="caution">
    <text evidence="5">The sequence shown here is derived from an EMBL/GenBank/DDBJ whole genome shotgun (WGS) entry which is preliminary data.</text>
</comment>
<sequence length="253" mass="27802">MSRVADILGSLALPPYDPTPLYLRLQEQIKSAIDAGKLKPLEALPGERDIAESFNVSRVTVRKAISGLVEQGLLTQRQGSGTFVAVPPQRVEQPLSRLTSFTEDMRLRGLEASVVWLGRTVSLASPQEAMRLSLSPNDTVARLRRLRFANKVPMAIECATVPTRFLPDPTVVEASLYDVLEARGCLPVRALQRLHAANLNTEDAGMLEVAPGAAALAIDRLSYLENGTPVEFTQSFYRGDAYDFVAELNLRRE</sequence>
<evidence type="ECO:0000256" key="2">
    <source>
        <dbReference type="ARBA" id="ARBA00023125"/>
    </source>
</evidence>
<keyword evidence="6" id="KW-1185">Reference proteome</keyword>
<evidence type="ECO:0000313" key="6">
    <source>
        <dbReference type="Proteomes" id="UP000033774"/>
    </source>
</evidence>
<dbReference type="GO" id="GO:0045892">
    <property type="term" value="P:negative regulation of DNA-templated transcription"/>
    <property type="evidence" value="ECO:0007669"/>
    <property type="project" value="TreeGrafter"/>
</dbReference>
<proteinExistence type="predicted"/>
<dbReference type="InterPro" id="IPR028978">
    <property type="entry name" value="Chorismate_lyase_/UTRA_dom_sf"/>
</dbReference>
<dbReference type="GO" id="GO:0003677">
    <property type="term" value="F:DNA binding"/>
    <property type="evidence" value="ECO:0007669"/>
    <property type="project" value="UniProtKB-KW"/>
</dbReference>
<gene>
    <name evidence="5" type="ORF">VZ95_07435</name>
</gene>
<dbReference type="SUPFAM" id="SSF46785">
    <property type="entry name" value="Winged helix' DNA-binding domain"/>
    <property type="match status" value="1"/>
</dbReference>
<name>A0A0F3IWU7_9PROT</name>
<dbReference type="InterPro" id="IPR011663">
    <property type="entry name" value="UTRA"/>
</dbReference>
<keyword evidence="2" id="KW-0238">DNA-binding</keyword>
<keyword evidence="3" id="KW-0804">Transcription</keyword>
<dbReference type="PANTHER" id="PTHR44846">
    <property type="entry name" value="MANNOSYL-D-GLYCERATE TRANSPORT/METABOLISM SYSTEM REPRESSOR MNGR-RELATED"/>
    <property type="match status" value="1"/>
</dbReference>
<dbReference type="EMBL" id="LAJY01000161">
    <property type="protein sequence ID" value="KJV10064.1"/>
    <property type="molecule type" value="Genomic_DNA"/>
</dbReference>
<dbReference type="CDD" id="cd07377">
    <property type="entry name" value="WHTH_GntR"/>
    <property type="match status" value="1"/>
</dbReference>
<organism evidence="5 6">
    <name type="scientific">Elstera litoralis</name>
    <dbReference type="NCBI Taxonomy" id="552518"/>
    <lineage>
        <taxon>Bacteria</taxon>
        <taxon>Pseudomonadati</taxon>
        <taxon>Pseudomonadota</taxon>
        <taxon>Alphaproteobacteria</taxon>
        <taxon>Rhodospirillales</taxon>
        <taxon>Rhodospirillaceae</taxon>
        <taxon>Elstera</taxon>
    </lineage>
</organism>
<protein>
    <recommendedName>
        <fullName evidence="4">HTH gntR-type domain-containing protein</fullName>
    </recommendedName>
</protein>
<dbReference type="InterPro" id="IPR036390">
    <property type="entry name" value="WH_DNA-bd_sf"/>
</dbReference>
<evidence type="ECO:0000259" key="4">
    <source>
        <dbReference type="PROSITE" id="PS50949"/>
    </source>
</evidence>
<evidence type="ECO:0000256" key="1">
    <source>
        <dbReference type="ARBA" id="ARBA00023015"/>
    </source>
</evidence>
<dbReference type="Pfam" id="PF00392">
    <property type="entry name" value="GntR"/>
    <property type="match status" value="1"/>
</dbReference>
<evidence type="ECO:0000313" key="5">
    <source>
        <dbReference type="EMBL" id="KJV10064.1"/>
    </source>
</evidence>
<reference evidence="5 6" key="1">
    <citation type="submission" date="2015-03" db="EMBL/GenBank/DDBJ databases">
        <title>Draft genome sequence of Elstera litoralis.</title>
        <authorList>
            <person name="Rahalkar M.C."/>
            <person name="Dhakephalkar P.K."/>
            <person name="Pore S.D."/>
            <person name="Arora P."/>
            <person name="Kapse N.G."/>
            <person name="Pandit P.S."/>
        </authorList>
    </citation>
    <scope>NUCLEOTIDE SEQUENCE [LARGE SCALE GENOMIC DNA]</scope>
    <source>
        <strain evidence="5 6">Dia-1</strain>
    </source>
</reference>
<dbReference type="SMART" id="SM00345">
    <property type="entry name" value="HTH_GNTR"/>
    <property type="match status" value="1"/>
</dbReference>
<dbReference type="AlphaFoldDB" id="A0A0F3IWU7"/>
<dbReference type="InterPro" id="IPR050679">
    <property type="entry name" value="Bact_HTH_transcr_reg"/>
</dbReference>
<evidence type="ECO:0000256" key="3">
    <source>
        <dbReference type="ARBA" id="ARBA00023163"/>
    </source>
</evidence>
<dbReference type="FunFam" id="1.10.10.10:FF:000079">
    <property type="entry name" value="GntR family transcriptional regulator"/>
    <property type="match status" value="1"/>
</dbReference>
<feature type="domain" description="HTH gntR-type" evidence="4">
    <location>
        <begin position="19"/>
        <end position="87"/>
    </location>
</feature>
<dbReference type="SMART" id="SM00866">
    <property type="entry name" value="UTRA"/>
    <property type="match status" value="1"/>
</dbReference>
<dbReference type="PANTHER" id="PTHR44846:SF1">
    <property type="entry name" value="MANNOSYL-D-GLYCERATE TRANSPORT_METABOLISM SYSTEM REPRESSOR MNGR-RELATED"/>
    <property type="match status" value="1"/>
</dbReference>
<dbReference type="Proteomes" id="UP000033774">
    <property type="component" value="Unassembled WGS sequence"/>
</dbReference>
<dbReference type="PRINTS" id="PR00035">
    <property type="entry name" value="HTHGNTR"/>
</dbReference>
<keyword evidence="1" id="KW-0805">Transcription regulation</keyword>
<dbReference type="InterPro" id="IPR036388">
    <property type="entry name" value="WH-like_DNA-bd_sf"/>
</dbReference>
<dbReference type="PATRIC" id="fig|552518.3.peg.673"/>